<dbReference type="Pfam" id="PF01547">
    <property type="entry name" value="SBP_bac_1"/>
    <property type="match status" value="1"/>
</dbReference>
<dbReference type="AlphaFoldDB" id="Q1AUB2"/>
<dbReference type="RefSeq" id="WP_011565031.1">
    <property type="nucleotide sequence ID" value="NC_008148.1"/>
</dbReference>
<reference evidence="4 5" key="1">
    <citation type="submission" date="2006-06" db="EMBL/GenBank/DDBJ databases">
        <title>Complete sequence of Rubrobacter xylanophilus DSM 9941.</title>
        <authorList>
            <consortium name="US DOE Joint Genome Institute"/>
            <person name="Copeland A."/>
            <person name="Lucas S."/>
            <person name="Lapidus A."/>
            <person name="Barry K."/>
            <person name="Detter J.C."/>
            <person name="Glavina del Rio T."/>
            <person name="Hammon N."/>
            <person name="Israni S."/>
            <person name="Dalin E."/>
            <person name="Tice H."/>
            <person name="Pitluck S."/>
            <person name="Munk A.C."/>
            <person name="Brettin T."/>
            <person name="Bruce D."/>
            <person name="Han C."/>
            <person name="Tapia R."/>
            <person name="Gilna P."/>
            <person name="Schmutz J."/>
            <person name="Larimer F."/>
            <person name="Land M."/>
            <person name="Hauser L."/>
            <person name="Kyrpides N."/>
            <person name="Lykidis A."/>
            <person name="da Costa M.S."/>
            <person name="Rainey F.A."/>
            <person name="Empadinhas N."/>
            <person name="Jolivet E."/>
            <person name="Battista J.R."/>
            <person name="Richardson P."/>
        </authorList>
    </citation>
    <scope>NUCLEOTIDE SEQUENCE [LARGE SCALE GENOMIC DNA]</scope>
    <source>
        <strain evidence="5">DSM 9941 / NBRC 16129 / PRD-1</strain>
    </source>
</reference>
<accession>Q1AUB2</accession>
<dbReference type="InterPro" id="IPR006059">
    <property type="entry name" value="SBP"/>
</dbReference>
<gene>
    <name evidence="4" type="ordered locus">Rxyl_2071</name>
</gene>
<dbReference type="GO" id="GO:0042956">
    <property type="term" value="P:maltodextrin transmembrane transport"/>
    <property type="evidence" value="ECO:0007669"/>
    <property type="project" value="TreeGrafter"/>
</dbReference>
<sequence length="471" mass="52756">MGDPRLGGFGGARGVTRREFLKRVALAGAGAAALSGCGGLGGGPPERGEEVSLTVWALAAPTEHWRADGPAEAARRVKRWKVRVKPVNDTSGDWANYKRKYTLAADAGEAPDIVVSGHEDIPVWSQAGYIVEVEKYLDRYPEFDDVIERLWKPASYGGTVWGVPQDTEARPMFFAKPKLEELGWSSEEIEALPERIRRGEFTLDDMVETAVRAVEQGVVRRGYGYWHRPEEGGDFLQYYVAYGGRLYDEGRRKLVVTRDALVEWYAFQRRVVEEGITPRNYIGTDFEVWHDTVSHGNALFFNGGIWNWADWAQNYVKDLGGQDYLFRTIGYALQPSGRRGEEGLTLSHPLVYMISSEAATGAQNQDVAAAVIAKTTTPEINTRHAVESTHLGILKSQQDYGPYQKDRFLSSVSYMVDYAFYQPNDPNYGPYFTALWDNMVKAENGESSPQKAADDAVRLMRSEIPDHVIFE</sequence>
<evidence type="ECO:0000256" key="2">
    <source>
        <dbReference type="ARBA" id="ARBA00022448"/>
    </source>
</evidence>
<dbReference type="GO" id="GO:0015768">
    <property type="term" value="P:maltose transport"/>
    <property type="evidence" value="ECO:0007669"/>
    <property type="project" value="TreeGrafter"/>
</dbReference>
<keyword evidence="3" id="KW-0732">Signal</keyword>
<dbReference type="InterPro" id="IPR019546">
    <property type="entry name" value="TAT_signal_bac_arc"/>
</dbReference>
<comment type="similarity">
    <text evidence="1">Belongs to the bacterial solute-binding protein 1 family.</text>
</comment>
<evidence type="ECO:0000313" key="4">
    <source>
        <dbReference type="EMBL" id="ABG05016.1"/>
    </source>
</evidence>
<dbReference type="STRING" id="266117.Rxyl_2071"/>
<dbReference type="NCBIfam" id="TIGR01409">
    <property type="entry name" value="TAT_signal_seq"/>
    <property type="match status" value="1"/>
</dbReference>
<dbReference type="GO" id="GO:1901982">
    <property type="term" value="F:maltose binding"/>
    <property type="evidence" value="ECO:0007669"/>
    <property type="project" value="TreeGrafter"/>
</dbReference>
<evidence type="ECO:0000256" key="1">
    <source>
        <dbReference type="ARBA" id="ARBA00008520"/>
    </source>
</evidence>
<dbReference type="PhylomeDB" id="Q1AUB2"/>
<dbReference type="Gene3D" id="3.40.190.10">
    <property type="entry name" value="Periplasmic binding protein-like II"/>
    <property type="match status" value="1"/>
</dbReference>
<dbReference type="InterPro" id="IPR006311">
    <property type="entry name" value="TAT_signal"/>
</dbReference>
<proteinExistence type="inferred from homology"/>
<dbReference type="HOGENOM" id="CLU_031522_0_0_11"/>
<dbReference type="Proteomes" id="UP000006637">
    <property type="component" value="Chromosome"/>
</dbReference>
<keyword evidence="2" id="KW-0813">Transport</keyword>
<organism evidence="4 5">
    <name type="scientific">Rubrobacter xylanophilus (strain DSM 9941 / JCM 11954 / NBRC 16129 / PRD-1)</name>
    <dbReference type="NCBI Taxonomy" id="266117"/>
    <lineage>
        <taxon>Bacteria</taxon>
        <taxon>Bacillati</taxon>
        <taxon>Actinomycetota</taxon>
        <taxon>Rubrobacteria</taxon>
        <taxon>Rubrobacterales</taxon>
        <taxon>Rubrobacteraceae</taxon>
        <taxon>Rubrobacter</taxon>
    </lineage>
</organism>
<keyword evidence="5" id="KW-1185">Reference proteome</keyword>
<dbReference type="OrthoDB" id="2515046at2"/>
<dbReference type="eggNOG" id="COG2182">
    <property type="taxonomic scope" value="Bacteria"/>
</dbReference>
<name>Q1AUB2_RUBXD</name>
<protein>
    <submittedName>
        <fullName evidence="4">Twin-arginine translocation pathway signal</fullName>
    </submittedName>
</protein>
<dbReference type="PANTHER" id="PTHR30061">
    <property type="entry name" value="MALTOSE-BINDING PERIPLASMIC PROTEIN"/>
    <property type="match status" value="1"/>
</dbReference>
<dbReference type="PROSITE" id="PS51318">
    <property type="entry name" value="TAT"/>
    <property type="match status" value="1"/>
</dbReference>
<dbReference type="GO" id="GO:0055052">
    <property type="term" value="C:ATP-binding cassette (ABC) transporter complex, substrate-binding subunit-containing"/>
    <property type="evidence" value="ECO:0007669"/>
    <property type="project" value="TreeGrafter"/>
</dbReference>
<dbReference type="KEGG" id="rxy:Rxyl_2071"/>
<dbReference type="SUPFAM" id="SSF53850">
    <property type="entry name" value="Periplasmic binding protein-like II"/>
    <property type="match status" value="1"/>
</dbReference>
<dbReference type="PANTHER" id="PTHR30061:SF50">
    <property type="entry name" value="MALTOSE_MALTODEXTRIN-BINDING PERIPLASMIC PROTEIN"/>
    <property type="match status" value="1"/>
</dbReference>
<evidence type="ECO:0000256" key="3">
    <source>
        <dbReference type="ARBA" id="ARBA00022729"/>
    </source>
</evidence>
<dbReference type="EMBL" id="CP000386">
    <property type="protein sequence ID" value="ABG05016.1"/>
    <property type="molecule type" value="Genomic_DNA"/>
</dbReference>
<evidence type="ECO:0000313" key="5">
    <source>
        <dbReference type="Proteomes" id="UP000006637"/>
    </source>
</evidence>